<reference evidence="11 12" key="1">
    <citation type="submission" date="2009-09" db="EMBL/GenBank/DDBJ databases">
        <authorList>
            <person name="Qin X."/>
            <person name="Bachman B."/>
            <person name="Battles P."/>
            <person name="Bell A."/>
            <person name="Bess C."/>
            <person name="Bickham C."/>
            <person name="Chaboub L."/>
            <person name="Chen D."/>
            <person name="Coyle M."/>
            <person name="Deiros D.R."/>
            <person name="Dinh H."/>
            <person name="Forbes L."/>
            <person name="Fowler G."/>
            <person name="Francisco L."/>
            <person name="Fu Q."/>
            <person name="Gubbala S."/>
            <person name="Hale W."/>
            <person name="Han Y."/>
            <person name="Hemphill L."/>
            <person name="Highlander S.K."/>
            <person name="Hirani K."/>
            <person name="Hogues M."/>
            <person name="Jackson L."/>
            <person name="Jakkamsetti A."/>
            <person name="Javaid M."/>
            <person name="Jiang H."/>
            <person name="Korchina V."/>
            <person name="Kovar C."/>
            <person name="Lara F."/>
            <person name="Lee S."/>
            <person name="Mata R."/>
            <person name="Mathew T."/>
            <person name="Moen C."/>
            <person name="Morales K."/>
            <person name="Munidasa M."/>
            <person name="Nazareth L."/>
            <person name="Ngo R."/>
            <person name="Nguyen L."/>
            <person name="Okwuonu G."/>
            <person name="Ongeri F."/>
            <person name="Patil S."/>
            <person name="Petrosino J."/>
            <person name="Pham C."/>
            <person name="Pham P."/>
            <person name="Pu L.-L."/>
            <person name="Puazo M."/>
            <person name="Raj R."/>
            <person name="Reid J."/>
            <person name="Rouhana J."/>
            <person name="Saada N."/>
            <person name="Shang Y."/>
            <person name="Simmons D."/>
            <person name="Thornton R."/>
            <person name="Warren J."/>
            <person name="Weissenberger G."/>
            <person name="Zhang J."/>
            <person name="Zhang L."/>
            <person name="Zhou C."/>
            <person name="Zhu D."/>
            <person name="Muzny D."/>
            <person name="Worley K."/>
            <person name="Gibbs R."/>
        </authorList>
    </citation>
    <scope>NUCLEOTIDE SEQUENCE [LARGE SCALE GENOMIC DNA]</scope>
    <source>
        <strain evidence="11 12">DSM 13335</strain>
    </source>
</reference>
<proteinExistence type="inferred from homology"/>
<keyword evidence="7 9" id="KW-1133">Transmembrane helix</keyword>
<keyword evidence="4" id="KW-1003">Cell membrane</keyword>
<evidence type="ECO:0000256" key="2">
    <source>
        <dbReference type="ARBA" id="ARBA00009047"/>
    </source>
</evidence>
<evidence type="ECO:0000256" key="9">
    <source>
        <dbReference type="RuleBase" id="RU363032"/>
    </source>
</evidence>
<dbReference type="InterPro" id="IPR000515">
    <property type="entry name" value="MetI-like"/>
</dbReference>
<evidence type="ECO:0000256" key="5">
    <source>
        <dbReference type="ARBA" id="ARBA00022597"/>
    </source>
</evidence>
<dbReference type="GO" id="GO:0042956">
    <property type="term" value="P:maltodextrin transmembrane transport"/>
    <property type="evidence" value="ECO:0007669"/>
    <property type="project" value="TreeGrafter"/>
</dbReference>
<dbReference type="InterPro" id="IPR050901">
    <property type="entry name" value="BP-dep_ABC_trans_perm"/>
</dbReference>
<feature type="transmembrane region" description="Helical" evidence="9">
    <location>
        <begin position="200"/>
        <end position="223"/>
    </location>
</feature>
<evidence type="ECO:0000256" key="6">
    <source>
        <dbReference type="ARBA" id="ARBA00022692"/>
    </source>
</evidence>
<dbReference type="PROSITE" id="PS50928">
    <property type="entry name" value="ABC_TM1"/>
    <property type="match status" value="1"/>
</dbReference>
<comment type="similarity">
    <text evidence="2">Belongs to the binding-protein-dependent transport system permease family. MalFG subfamily.</text>
</comment>
<evidence type="ECO:0000256" key="1">
    <source>
        <dbReference type="ARBA" id="ARBA00004651"/>
    </source>
</evidence>
<sequence length="289" mass="32077">MSKKMKSYSAQRRLSLALRYLLLGFLAILWILPIVWIILASFSFNNTGFVSEFWPEKFTLDNYIGIFTNNQYPIVNWIINTLLVAIASAILSTFITISVAYVLSRLRFGFRKPFLQIALVLGMFPGFMSMIALYYILKALNMLNLVGLLLVYVGGSGLGFYIAKGFFDTMPRAIDEAAEIDGATAWQVFIHIGLPLSKPMIVYTALTTFMAPWVDFIFSGIILSTSGNSKNYTIAYGLYNMLTSSKGASTSNFAQFIAGCVIIAIPITILFMIMQKFYVSGITAGSDKG</sequence>
<dbReference type="InterPro" id="IPR035906">
    <property type="entry name" value="MetI-like_sf"/>
</dbReference>
<dbReference type="Pfam" id="PF00528">
    <property type="entry name" value="BPD_transp_1"/>
    <property type="match status" value="1"/>
</dbReference>
<accession>C8PCA3</accession>
<dbReference type="Proteomes" id="UP000004115">
    <property type="component" value="Unassembled WGS sequence"/>
</dbReference>
<feature type="transmembrane region" description="Helical" evidence="9">
    <location>
        <begin position="77"/>
        <end position="102"/>
    </location>
</feature>
<evidence type="ECO:0000313" key="12">
    <source>
        <dbReference type="Proteomes" id="UP000004115"/>
    </source>
</evidence>
<evidence type="ECO:0000313" key="11">
    <source>
        <dbReference type="EMBL" id="EEW51835.1"/>
    </source>
</evidence>
<organism evidence="11 12">
    <name type="scientific">Lactobacillus iners DSM 13335</name>
    <dbReference type="NCBI Taxonomy" id="525328"/>
    <lineage>
        <taxon>Bacteria</taxon>
        <taxon>Bacillati</taxon>
        <taxon>Bacillota</taxon>
        <taxon>Bacilli</taxon>
        <taxon>Lactobacillales</taxon>
        <taxon>Lactobacillaceae</taxon>
        <taxon>Lactobacillus</taxon>
    </lineage>
</organism>
<keyword evidence="8 9" id="KW-0472">Membrane</keyword>
<protein>
    <submittedName>
        <fullName evidence="11">ABC transporter, permease protein</fullName>
    </submittedName>
</protein>
<dbReference type="PANTHER" id="PTHR32243">
    <property type="entry name" value="MALTOSE TRANSPORT SYSTEM PERMEASE-RELATED"/>
    <property type="match status" value="1"/>
</dbReference>
<dbReference type="PATRIC" id="fig|525328.13.peg.839"/>
<name>C8PCA3_9LACO</name>
<keyword evidence="12" id="KW-1185">Reference proteome</keyword>
<feature type="transmembrane region" description="Helical" evidence="9">
    <location>
        <begin position="253"/>
        <end position="273"/>
    </location>
</feature>
<feature type="transmembrane region" description="Helical" evidence="9">
    <location>
        <begin position="114"/>
        <end position="137"/>
    </location>
</feature>
<comment type="caution">
    <text evidence="11">The sequence shown here is derived from an EMBL/GenBank/DDBJ whole genome shotgun (WGS) entry which is preliminary data.</text>
</comment>
<dbReference type="GO" id="GO:0005886">
    <property type="term" value="C:plasma membrane"/>
    <property type="evidence" value="ECO:0007669"/>
    <property type="project" value="UniProtKB-SubCell"/>
</dbReference>
<evidence type="ECO:0000259" key="10">
    <source>
        <dbReference type="PROSITE" id="PS50928"/>
    </source>
</evidence>
<dbReference type="GO" id="GO:0015423">
    <property type="term" value="F:ABC-type maltose transporter activity"/>
    <property type="evidence" value="ECO:0007669"/>
    <property type="project" value="TreeGrafter"/>
</dbReference>
<feature type="domain" description="ABC transmembrane type-1" evidence="10">
    <location>
        <begin position="78"/>
        <end position="274"/>
    </location>
</feature>
<feature type="transmembrane region" description="Helical" evidence="9">
    <location>
        <begin position="20"/>
        <end position="44"/>
    </location>
</feature>
<evidence type="ECO:0000256" key="8">
    <source>
        <dbReference type="ARBA" id="ARBA00023136"/>
    </source>
</evidence>
<keyword evidence="5" id="KW-0762">Sugar transport</keyword>
<dbReference type="Gene3D" id="1.10.3720.10">
    <property type="entry name" value="MetI-like"/>
    <property type="match status" value="1"/>
</dbReference>
<keyword evidence="3 9" id="KW-0813">Transport</keyword>
<dbReference type="HOGENOM" id="CLU_016047_1_2_9"/>
<evidence type="ECO:0000256" key="3">
    <source>
        <dbReference type="ARBA" id="ARBA00022448"/>
    </source>
</evidence>
<evidence type="ECO:0000256" key="4">
    <source>
        <dbReference type="ARBA" id="ARBA00022475"/>
    </source>
</evidence>
<gene>
    <name evidence="11" type="primary">malG</name>
    <name evidence="11" type="ORF">HMPREF0520_0723</name>
</gene>
<feature type="transmembrane region" description="Helical" evidence="9">
    <location>
        <begin position="143"/>
        <end position="163"/>
    </location>
</feature>
<dbReference type="PANTHER" id="PTHR32243:SF50">
    <property type="entry name" value="MALTOSE_MALTODEXTRIN TRANSPORT SYSTEM PERMEASE PROTEIN MALG"/>
    <property type="match status" value="1"/>
</dbReference>
<comment type="subcellular location">
    <subcellularLocation>
        <location evidence="1 9">Cell membrane</location>
        <topology evidence="1 9">Multi-pass membrane protein</topology>
    </subcellularLocation>
</comment>
<dbReference type="EMBL" id="ACLN01000007">
    <property type="protein sequence ID" value="EEW51835.1"/>
    <property type="molecule type" value="Genomic_DNA"/>
</dbReference>
<dbReference type="SUPFAM" id="SSF161098">
    <property type="entry name" value="MetI-like"/>
    <property type="match status" value="1"/>
</dbReference>
<dbReference type="CDD" id="cd06261">
    <property type="entry name" value="TM_PBP2"/>
    <property type="match status" value="1"/>
</dbReference>
<dbReference type="AlphaFoldDB" id="C8PCA3"/>
<evidence type="ECO:0000256" key="7">
    <source>
        <dbReference type="ARBA" id="ARBA00022989"/>
    </source>
</evidence>
<keyword evidence="6 9" id="KW-0812">Transmembrane</keyword>